<evidence type="ECO:0000313" key="10">
    <source>
        <dbReference type="Proteomes" id="UP000249638"/>
    </source>
</evidence>
<dbReference type="SUPFAM" id="SSF53681">
    <property type="entry name" value="Aspartate/glutamate racemase"/>
    <property type="match status" value="2"/>
</dbReference>
<feature type="region of interest" description="Disordered" evidence="8">
    <location>
        <begin position="1"/>
        <end position="43"/>
    </location>
</feature>
<feature type="binding site" evidence="7">
    <location>
        <begin position="225"/>
        <end position="226"/>
    </location>
    <ligand>
        <name>substrate</name>
    </ligand>
</feature>
<evidence type="ECO:0000256" key="4">
    <source>
        <dbReference type="ARBA" id="ARBA00022984"/>
    </source>
</evidence>
<feature type="binding site" evidence="7">
    <location>
        <begin position="51"/>
        <end position="52"/>
    </location>
    <ligand>
        <name>substrate</name>
    </ligand>
</feature>
<dbReference type="HAMAP" id="MF_00258">
    <property type="entry name" value="Glu_racemase"/>
    <property type="match status" value="1"/>
</dbReference>
<dbReference type="PROSITE" id="PS00924">
    <property type="entry name" value="ASP_GLU_RACEMASE_2"/>
    <property type="match status" value="1"/>
</dbReference>
<reference evidence="9" key="1">
    <citation type="submission" date="2018-06" db="EMBL/GenBank/DDBJ databases">
        <title>Genomic Encyclopedia of Type Strains, Phase IV (KMG-V): Genome sequencing to study the core and pangenomes of soil and plant-associated prokaryotes.</title>
        <authorList>
            <person name="Whitman W."/>
        </authorList>
    </citation>
    <scope>NUCLEOTIDE SEQUENCE [LARGE SCALE GENOMIC DNA]</scope>
    <source>
        <strain evidence="9">MLR2-44</strain>
    </source>
</reference>
<accession>A0A2W7PTG2</accession>
<dbReference type="PANTHER" id="PTHR21198:SF2">
    <property type="entry name" value="GLUTAMATE RACEMASE"/>
    <property type="match status" value="1"/>
</dbReference>
<protein>
    <recommendedName>
        <fullName evidence="2 7">Glutamate racemase</fullName>
        <ecNumber evidence="2 7">5.1.1.3</ecNumber>
    </recommendedName>
</protein>
<dbReference type="FunFam" id="3.40.50.1860:FF:000001">
    <property type="entry name" value="Glutamate racemase"/>
    <property type="match status" value="1"/>
</dbReference>
<evidence type="ECO:0000256" key="8">
    <source>
        <dbReference type="SAM" id="MobiDB-lite"/>
    </source>
</evidence>
<dbReference type="GO" id="GO:0008360">
    <property type="term" value="P:regulation of cell shape"/>
    <property type="evidence" value="ECO:0007669"/>
    <property type="project" value="UniProtKB-KW"/>
</dbReference>
<evidence type="ECO:0000313" key="9">
    <source>
        <dbReference type="EMBL" id="PZX31949.1"/>
    </source>
</evidence>
<comment type="similarity">
    <text evidence="7">Belongs to the aspartate/glutamate racemases family.</text>
</comment>
<gene>
    <name evidence="7" type="primary">murI</name>
    <name evidence="9" type="ORF">C7416_102107</name>
</gene>
<feature type="active site" description="Proton donor/acceptor" evidence="7">
    <location>
        <position position="224"/>
    </location>
</feature>
<dbReference type="InterPro" id="IPR033134">
    <property type="entry name" value="Asp/Glu_racemase_AS_2"/>
</dbReference>
<proteinExistence type="inferred from homology"/>
<comment type="function">
    <text evidence="7">Provides the (R)-glutamate required for cell wall biosynthesis.</text>
</comment>
<dbReference type="EMBL" id="QKZN01000002">
    <property type="protein sequence ID" value="PZX31949.1"/>
    <property type="molecule type" value="Genomic_DNA"/>
</dbReference>
<keyword evidence="4 7" id="KW-0573">Peptidoglycan synthesis</keyword>
<comment type="catalytic activity">
    <reaction evidence="1 7">
        <text>L-glutamate = D-glutamate</text>
        <dbReference type="Rhea" id="RHEA:12813"/>
        <dbReference type="ChEBI" id="CHEBI:29985"/>
        <dbReference type="ChEBI" id="CHEBI:29986"/>
        <dbReference type="EC" id="5.1.1.3"/>
    </reaction>
</comment>
<evidence type="ECO:0000256" key="7">
    <source>
        <dbReference type="HAMAP-Rule" id="MF_00258"/>
    </source>
</evidence>
<dbReference type="GO" id="GO:0008881">
    <property type="term" value="F:glutamate racemase activity"/>
    <property type="evidence" value="ECO:0007669"/>
    <property type="project" value="UniProtKB-UniRule"/>
</dbReference>
<name>A0A2W7PTG2_9BURK</name>
<keyword evidence="3 7" id="KW-0133">Cell shape</keyword>
<evidence type="ECO:0000256" key="2">
    <source>
        <dbReference type="ARBA" id="ARBA00013090"/>
    </source>
</evidence>
<organism evidence="9 10">
    <name type="scientific">Cupriavidus phytorum</name>
    <dbReference type="NCBI Taxonomy" id="3024399"/>
    <lineage>
        <taxon>Bacteria</taxon>
        <taxon>Pseudomonadati</taxon>
        <taxon>Pseudomonadota</taxon>
        <taxon>Betaproteobacteria</taxon>
        <taxon>Burkholderiales</taxon>
        <taxon>Burkholderiaceae</taxon>
        <taxon>Cupriavidus</taxon>
    </lineage>
</organism>
<keyword evidence="5 7" id="KW-0413">Isomerase</keyword>
<evidence type="ECO:0000256" key="3">
    <source>
        <dbReference type="ARBA" id="ARBA00022960"/>
    </source>
</evidence>
<dbReference type="PANTHER" id="PTHR21198">
    <property type="entry name" value="GLUTAMATE RACEMASE"/>
    <property type="match status" value="1"/>
</dbReference>
<feature type="active site" description="Proton donor/acceptor" evidence="7">
    <location>
        <position position="114"/>
    </location>
</feature>
<dbReference type="InterPro" id="IPR001920">
    <property type="entry name" value="Asp/Glu_race"/>
</dbReference>
<evidence type="ECO:0000256" key="5">
    <source>
        <dbReference type="ARBA" id="ARBA00023235"/>
    </source>
</evidence>
<feature type="binding site" evidence="7">
    <location>
        <begin position="115"/>
        <end position="116"/>
    </location>
    <ligand>
        <name>substrate</name>
    </ligand>
</feature>
<feature type="binding site" evidence="7">
    <location>
        <begin position="83"/>
        <end position="84"/>
    </location>
    <ligand>
        <name>substrate</name>
    </ligand>
</feature>
<dbReference type="EC" id="5.1.1.3" evidence="2 7"/>
<comment type="caution">
    <text evidence="9">The sequence shown here is derived from an EMBL/GenBank/DDBJ whole genome shotgun (WGS) entry which is preliminary data.</text>
</comment>
<evidence type="ECO:0000256" key="1">
    <source>
        <dbReference type="ARBA" id="ARBA00001602"/>
    </source>
</evidence>
<comment type="pathway">
    <text evidence="7">Cell wall biogenesis; peptidoglycan biosynthesis.</text>
</comment>
<dbReference type="Gene3D" id="3.40.50.1860">
    <property type="match status" value="2"/>
</dbReference>
<keyword evidence="10" id="KW-1185">Reference proteome</keyword>
<dbReference type="AlphaFoldDB" id="A0A2W7PTG2"/>
<dbReference type="GO" id="GO:0009252">
    <property type="term" value="P:peptidoglycan biosynthetic process"/>
    <property type="evidence" value="ECO:0007669"/>
    <property type="project" value="UniProtKB-UniRule"/>
</dbReference>
<dbReference type="NCBIfam" id="TIGR00067">
    <property type="entry name" value="glut_race"/>
    <property type="match status" value="1"/>
</dbReference>
<sequence>MGERAGPGRGDGLDFVEAPALSPGPSPAWRERGENPPTPHPVNPAPIGVFDSGLGGLSVLREIRALLPHEPLLYLADSKYAPYGEKPERFVEARTLQACEWMIGQGCKALVIACNTATGHAVALLRERLPVPIIGVEPGLKPAAAASRSKVVGVLATANTLKSAKFARLLASLEGESRFLCQAGLGLVTLVEQGQTVGPAVRERLEAYLTPMLEAGADTLVLGCTHYPFLEGAIRAIAGNRLALVDTGSAVARRLARKLDEHALAAPPDAAGHDRFVSTKDAAHLRAMVAALLQRQVDAETVVIEPAPAF</sequence>
<dbReference type="GO" id="GO:0071555">
    <property type="term" value="P:cell wall organization"/>
    <property type="evidence" value="ECO:0007669"/>
    <property type="project" value="UniProtKB-KW"/>
</dbReference>
<dbReference type="InterPro" id="IPR004391">
    <property type="entry name" value="Glu_race"/>
</dbReference>
<feature type="compositionally biased region" description="Gly residues" evidence="8">
    <location>
        <begin position="1"/>
        <end position="10"/>
    </location>
</feature>
<dbReference type="InterPro" id="IPR015942">
    <property type="entry name" value="Asp/Glu/hydantoin_racemase"/>
</dbReference>
<dbReference type="Proteomes" id="UP000249638">
    <property type="component" value="Unassembled WGS sequence"/>
</dbReference>
<dbReference type="Pfam" id="PF01177">
    <property type="entry name" value="Asp_Glu_race"/>
    <property type="match status" value="1"/>
</dbReference>
<dbReference type="UniPathway" id="UPA00219"/>
<keyword evidence="6 7" id="KW-0961">Cell wall biogenesis/degradation</keyword>
<evidence type="ECO:0000256" key="6">
    <source>
        <dbReference type="ARBA" id="ARBA00023316"/>
    </source>
</evidence>